<dbReference type="RefSeq" id="WP_133980449.1">
    <property type="nucleotide sequence ID" value="NZ_SOCE01000001.1"/>
</dbReference>
<dbReference type="GO" id="GO:0016874">
    <property type="term" value="F:ligase activity"/>
    <property type="evidence" value="ECO:0007669"/>
    <property type="project" value="UniProtKB-KW"/>
</dbReference>
<gene>
    <name evidence="1" type="ORF">EV138_4137</name>
</gene>
<reference evidence="1 2" key="1">
    <citation type="submission" date="2019-03" db="EMBL/GenBank/DDBJ databases">
        <title>Genomic Encyclopedia of Type Strains, Phase III (KMG-III): the genomes of soil and plant-associated and newly described type strains.</title>
        <authorList>
            <person name="Whitman W."/>
        </authorList>
    </citation>
    <scope>NUCLEOTIDE SEQUENCE [LARGE SCALE GENOMIC DNA]</scope>
    <source>
        <strain evidence="1 2">VKM Ac-2575</strain>
    </source>
</reference>
<accession>A0A4R7TG32</accession>
<organism evidence="1 2">
    <name type="scientific">Kribbella voronezhensis</name>
    <dbReference type="NCBI Taxonomy" id="2512212"/>
    <lineage>
        <taxon>Bacteria</taxon>
        <taxon>Bacillati</taxon>
        <taxon>Actinomycetota</taxon>
        <taxon>Actinomycetes</taxon>
        <taxon>Propionibacteriales</taxon>
        <taxon>Kribbellaceae</taxon>
        <taxon>Kribbella</taxon>
    </lineage>
</organism>
<dbReference type="OrthoDB" id="2082235at2"/>
<comment type="caution">
    <text evidence="1">The sequence shown here is derived from an EMBL/GenBank/DDBJ whole genome shotgun (WGS) entry which is preliminary data.</text>
</comment>
<evidence type="ECO:0000313" key="1">
    <source>
        <dbReference type="EMBL" id="TDU90546.1"/>
    </source>
</evidence>
<dbReference type="AlphaFoldDB" id="A0A4R7TG32"/>
<keyword evidence="1" id="KW-0436">Ligase</keyword>
<dbReference type="EMBL" id="SOCE01000001">
    <property type="protein sequence ID" value="TDU90546.1"/>
    <property type="molecule type" value="Genomic_DNA"/>
</dbReference>
<name>A0A4R7TG32_9ACTN</name>
<dbReference type="Gene3D" id="3.90.1140.10">
    <property type="entry name" value="Cyclic phosphodiesterase"/>
    <property type="match status" value="1"/>
</dbReference>
<protein>
    <submittedName>
        <fullName evidence="1">2'-5' RNA ligase</fullName>
    </submittedName>
</protein>
<sequence length="191" mass="20994">MSERNPWAARTGLTAILIAVPELAEFTDRWRSVSYSPARPTMALNELIPPHVTVLVPWLAEPQPDKVRRLEEVLAPIQPFDLSFSTAGQFENGTTWLRPEPFDQIRALMQTVIDAFPECPPYGGEHPDPHPHLTISSSAQGGDQVLAEAEAALAAEELPTIRLDDLTIWREGDDGIWQLTGSVPLGGIGLE</sequence>
<dbReference type="SUPFAM" id="SSF55144">
    <property type="entry name" value="LigT-like"/>
    <property type="match status" value="1"/>
</dbReference>
<dbReference type="Proteomes" id="UP000295151">
    <property type="component" value="Unassembled WGS sequence"/>
</dbReference>
<keyword evidence="2" id="KW-1185">Reference proteome</keyword>
<dbReference type="InterPro" id="IPR009097">
    <property type="entry name" value="Cyclic_Pdiesterase"/>
</dbReference>
<evidence type="ECO:0000313" key="2">
    <source>
        <dbReference type="Proteomes" id="UP000295151"/>
    </source>
</evidence>
<proteinExistence type="predicted"/>
<dbReference type="Pfam" id="PF13563">
    <property type="entry name" value="2_5_RNA_ligase2"/>
    <property type="match status" value="1"/>
</dbReference>